<evidence type="ECO:0000313" key="1">
    <source>
        <dbReference type="EMBL" id="KAB8067730.1"/>
    </source>
</evidence>
<evidence type="ECO:0008006" key="3">
    <source>
        <dbReference type="Google" id="ProtNLM"/>
    </source>
</evidence>
<dbReference type="SUPFAM" id="SSF55486">
    <property type="entry name" value="Metalloproteases ('zincins'), catalytic domain"/>
    <property type="match status" value="1"/>
</dbReference>
<protein>
    <recommendedName>
        <fullName evidence="3">Lysine-specific metallo-endopeptidase domain-containing protein</fullName>
    </recommendedName>
</protein>
<dbReference type="OrthoDB" id="4471885at2759"/>
<name>A0A5N5WKJ3_9EURO</name>
<dbReference type="Proteomes" id="UP000326565">
    <property type="component" value="Unassembled WGS sequence"/>
</dbReference>
<accession>A0A5N5WKJ3</accession>
<dbReference type="InterPro" id="IPR024079">
    <property type="entry name" value="MetalloPept_cat_dom_sf"/>
</dbReference>
<evidence type="ECO:0000313" key="2">
    <source>
        <dbReference type="Proteomes" id="UP000326565"/>
    </source>
</evidence>
<gene>
    <name evidence="1" type="ORF">BDV29DRAFT_163069</name>
</gene>
<keyword evidence="2" id="KW-1185">Reference proteome</keyword>
<dbReference type="Gene3D" id="3.40.390.10">
    <property type="entry name" value="Collagenase (Catalytic Domain)"/>
    <property type="match status" value="1"/>
</dbReference>
<proteinExistence type="predicted"/>
<dbReference type="GO" id="GO:0008237">
    <property type="term" value="F:metallopeptidase activity"/>
    <property type="evidence" value="ECO:0007669"/>
    <property type="project" value="InterPro"/>
</dbReference>
<sequence>MKVYIHFQSIFKWTLSIQVFLWTLILPYTAAFPFESPPDLAEYAPRVNDSDIPPKHLFRRASDYTGVTFSSTCDANQQQYIKDELDEIKAVLVQAKQQLRIIRQVIMDKEQPKDWGTRYSENRRLLNTWQTYMGWIQLNRMTQPPQYAPGLTTWAKTAQQMKLLLCVYKDTRPKGEASSGLTVSATAKLCHKHENAHGWTLKNDVTLNDEICICPGTFKRTNTANKLSQYANDMSALNGKTLDQMKFEAAAGTLLHELTHCEHILGSDKTGDQSFIHMSKPEKAYQAARIALFASYHPELTVKNADTLAYFALGSYAV</sequence>
<dbReference type="EMBL" id="ML732452">
    <property type="protein sequence ID" value="KAB8067730.1"/>
    <property type="molecule type" value="Genomic_DNA"/>
</dbReference>
<dbReference type="AlphaFoldDB" id="A0A5N5WKJ3"/>
<organism evidence="1 2">
    <name type="scientific">Aspergillus leporis</name>
    <dbReference type="NCBI Taxonomy" id="41062"/>
    <lineage>
        <taxon>Eukaryota</taxon>
        <taxon>Fungi</taxon>
        <taxon>Dikarya</taxon>
        <taxon>Ascomycota</taxon>
        <taxon>Pezizomycotina</taxon>
        <taxon>Eurotiomycetes</taxon>
        <taxon>Eurotiomycetidae</taxon>
        <taxon>Eurotiales</taxon>
        <taxon>Aspergillaceae</taxon>
        <taxon>Aspergillus</taxon>
        <taxon>Aspergillus subgen. Circumdati</taxon>
    </lineage>
</organism>
<reference evidence="1 2" key="1">
    <citation type="submission" date="2019-04" db="EMBL/GenBank/DDBJ databases">
        <title>Friends and foes A comparative genomics study of 23 Aspergillus species from section Flavi.</title>
        <authorList>
            <consortium name="DOE Joint Genome Institute"/>
            <person name="Kjaerbolling I."/>
            <person name="Vesth T."/>
            <person name="Frisvad J.C."/>
            <person name="Nybo J.L."/>
            <person name="Theobald S."/>
            <person name="Kildgaard S."/>
            <person name="Isbrandt T."/>
            <person name="Kuo A."/>
            <person name="Sato A."/>
            <person name="Lyhne E.K."/>
            <person name="Kogle M.E."/>
            <person name="Wiebenga A."/>
            <person name="Kun R.S."/>
            <person name="Lubbers R.J."/>
            <person name="Makela M.R."/>
            <person name="Barry K."/>
            <person name="Chovatia M."/>
            <person name="Clum A."/>
            <person name="Daum C."/>
            <person name="Haridas S."/>
            <person name="He G."/>
            <person name="LaButti K."/>
            <person name="Lipzen A."/>
            <person name="Mondo S."/>
            <person name="Riley R."/>
            <person name="Salamov A."/>
            <person name="Simmons B.A."/>
            <person name="Magnuson J.K."/>
            <person name="Henrissat B."/>
            <person name="Mortensen U.H."/>
            <person name="Larsen T.O."/>
            <person name="Devries R.P."/>
            <person name="Grigoriev I.V."/>
            <person name="Machida M."/>
            <person name="Baker S.E."/>
            <person name="Andersen M.R."/>
        </authorList>
    </citation>
    <scope>NUCLEOTIDE SEQUENCE [LARGE SCALE GENOMIC DNA]</scope>
    <source>
        <strain evidence="1 2">CBS 151.66</strain>
    </source>
</reference>